<evidence type="ECO:0000256" key="11">
    <source>
        <dbReference type="ARBA" id="ARBA00023180"/>
    </source>
</evidence>
<protein>
    <recommendedName>
        <fullName evidence="12">Fucosyltransferase</fullName>
        <ecNumber evidence="12">2.4.1.-</ecNumber>
    </recommendedName>
</protein>
<evidence type="ECO:0000259" key="13">
    <source>
        <dbReference type="Pfam" id="PF00852"/>
    </source>
</evidence>
<dbReference type="OrthoDB" id="427096at2759"/>
<gene>
    <name evidence="14" type="ORF">CAPTEDRAFT_146283</name>
</gene>
<keyword evidence="6 12" id="KW-0812">Transmembrane</keyword>
<evidence type="ECO:0000313" key="16">
    <source>
        <dbReference type="Proteomes" id="UP000014760"/>
    </source>
</evidence>
<feature type="domain" description="Fucosyltransferase C-terminal" evidence="13">
    <location>
        <begin position="46"/>
        <end position="220"/>
    </location>
</feature>
<dbReference type="OMA" id="KIPTRAN"/>
<evidence type="ECO:0000256" key="5">
    <source>
        <dbReference type="ARBA" id="ARBA00022679"/>
    </source>
</evidence>
<evidence type="ECO:0000256" key="1">
    <source>
        <dbReference type="ARBA" id="ARBA00004323"/>
    </source>
</evidence>
<keyword evidence="10" id="KW-0472">Membrane</keyword>
<dbReference type="PANTHER" id="PTHR48438:SF1">
    <property type="entry name" value="ALPHA-(1,3)-FUCOSYLTRANSFERASE C-RELATED"/>
    <property type="match status" value="1"/>
</dbReference>
<dbReference type="Gene3D" id="3.40.50.11660">
    <property type="entry name" value="Glycosyl transferase family 10, C-terminal domain"/>
    <property type="match status" value="1"/>
</dbReference>
<evidence type="ECO:0000256" key="10">
    <source>
        <dbReference type="ARBA" id="ARBA00023136"/>
    </source>
</evidence>
<evidence type="ECO:0000256" key="12">
    <source>
        <dbReference type="RuleBase" id="RU003832"/>
    </source>
</evidence>
<dbReference type="EMBL" id="AMQN01005172">
    <property type="status" value="NOT_ANNOTATED_CDS"/>
    <property type="molecule type" value="Genomic_DNA"/>
</dbReference>
<keyword evidence="9 12" id="KW-0333">Golgi apparatus</keyword>
<dbReference type="AlphaFoldDB" id="R7V345"/>
<dbReference type="GO" id="GO:0032580">
    <property type="term" value="C:Golgi cisterna membrane"/>
    <property type="evidence" value="ECO:0007669"/>
    <property type="project" value="UniProtKB-SubCell"/>
</dbReference>
<dbReference type="FunFam" id="3.40.50.11660:FF:000002">
    <property type="entry name" value="Alpha-(1,3)-fucosyltransferase"/>
    <property type="match status" value="1"/>
</dbReference>
<dbReference type="UniPathway" id="UPA00378"/>
<evidence type="ECO:0000256" key="9">
    <source>
        <dbReference type="ARBA" id="ARBA00023034"/>
    </source>
</evidence>
<comment type="similarity">
    <text evidence="3 12">Belongs to the glycosyltransferase 10 family.</text>
</comment>
<keyword evidence="11" id="KW-0325">Glycoprotein</keyword>
<dbReference type="HOGENOM" id="CLU_032075_5_1_1"/>
<evidence type="ECO:0000256" key="6">
    <source>
        <dbReference type="ARBA" id="ARBA00022692"/>
    </source>
</evidence>
<dbReference type="PANTHER" id="PTHR48438">
    <property type="entry name" value="ALPHA-(1,3)-FUCOSYLTRANSFERASE C-RELATED"/>
    <property type="match status" value="1"/>
</dbReference>
<dbReference type="GO" id="GO:0008417">
    <property type="term" value="F:fucosyltransferase activity"/>
    <property type="evidence" value="ECO:0007669"/>
    <property type="project" value="InterPro"/>
</dbReference>
<dbReference type="InterPro" id="IPR055270">
    <property type="entry name" value="Glyco_tran_10_C"/>
</dbReference>
<comment type="pathway">
    <text evidence="2">Protein modification; protein glycosylation.</text>
</comment>
<dbReference type="SUPFAM" id="SSF53756">
    <property type="entry name" value="UDP-Glycosyltransferase/glycogen phosphorylase"/>
    <property type="match status" value="1"/>
</dbReference>
<evidence type="ECO:0000256" key="8">
    <source>
        <dbReference type="ARBA" id="ARBA00022989"/>
    </source>
</evidence>
<dbReference type="GO" id="GO:0000139">
    <property type="term" value="C:Golgi membrane"/>
    <property type="evidence" value="ECO:0007669"/>
    <property type="project" value="UniProtKB-SubCell"/>
</dbReference>
<organism evidence="14">
    <name type="scientific">Capitella teleta</name>
    <name type="common">Polychaete worm</name>
    <dbReference type="NCBI Taxonomy" id="283909"/>
    <lineage>
        <taxon>Eukaryota</taxon>
        <taxon>Metazoa</taxon>
        <taxon>Spiralia</taxon>
        <taxon>Lophotrochozoa</taxon>
        <taxon>Annelida</taxon>
        <taxon>Polychaeta</taxon>
        <taxon>Sedentaria</taxon>
        <taxon>Scolecida</taxon>
        <taxon>Capitellidae</taxon>
        <taxon>Capitella</taxon>
    </lineage>
</organism>
<dbReference type="Proteomes" id="UP000014760">
    <property type="component" value="Unassembled WGS sequence"/>
</dbReference>
<accession>R7V345</accession>
<evidence type="ECO:0000256" key="3">
    <source>
        <dbReference type="ARBA" id="ARBA00008919"/>
    </source>
</evidence>
<dbReference type="InterPro" id="IPR001503">
    <property type="entry name" value="Glyco_trans_10"/>
</dbReference>
<evidence type="ECO:0000313" key="15">
    <source>
        <dbReference type="EnsemblMetazoa" id="CapteP146283"/>
    </source>
</evidence>
<evidence type="ECO:0000256" key="2">
    <source>
        <dbReference type="ARBA" id="ARBA00004922"/>
    </source>
</evidence>
<keyword evidence="4 12" id="KW-0328">Glycosyltransferase</keyword>
<dbReference type="EnsemblMetazoa" id="CapteT146283">
    <property type="protein sequence ID" value="CapteP146283"/>
    <property type="gene ID" value="CapteG146283"/>
</dbReference>
<evidence type="ECO:0000256" key="7">
    <source>
        <dbReference type="ARBA" id="ARBA00022968"/>
    </source>
</evidence>
<name>R7V345_CAPTE</name>
<reference evidence="16" key="1">
    <citation type="submission" date="2012-12" db="EMBL/GenBank/DDBJ databases">
        <authorList>
            <person name="Hellsten U."/>
            <person name="Grimwood J."/>
            <person name="Chapman J.A."/>
            <person name="Shapiro H."/>
            <person name="Aerts A."/>
            <person name="Otillar R.P."/>
            <person name="Terry A.Y."/>
            <person name="Boore J.L."/>
            <person name="Simakov O."/>
            <person name="Marletaz F."/>
            <person name="Cho S.-J."/>
            <person name="Edsinger-Gonzales E."/>
            <person name="Havlak P."/>
            <person name="Kuo D.-H."/>
            <person name="Larsson T."/>
            <person name="Lv J."/>
            <person name="Arendt D."/>
            <person name="Savage R."/>
            <person name="Osoegawa K."/>
            <person name="de Jong P."/>
            <person name="Lindberg D.R."/>
            <person name="Seaver E.C."/>
            <person name="Weisblat D.A."/>
            <person name="Putnam N.H."/>
            <person name="Grigoriev I.V."/>
            <person name="Rokhsar D.S."/>
        </authorList>
    </citation>
    <scope>NUCLEOTIDE SEQUENCE</scope>
    <source>
        <strain evidence="16">I ESC-2004</strain>
    </source>
</reference>
<reference evidence="14 16" key="2">
    <citation type="journal article" date="2013" name="Nature">
        <title>Insights into bilaterian evolution from three spiralian genomes.</title>
        <authorList>
            <person name="Simakov O."/>
            <person name="Marletaz F."/>
            <person name="Cho S.J."/>
            <person name="Edsinger-Gonzales E."/>
            <person name="Havlak P."/>
            <person name="Hellsten U."/>
            <person name="Kuo D.H."/>
            <person name="Larsson T."/>
            <person name="Lv J."/>
            <person name="Arendt D."/>
            <person name="Savage R."/>
            <person name="Osoegawa K."/>
            <person name="de Jong P."/>
            <person name="Grimwood J."/>
            <person name="Chapman J.A."/>
            <person name="Shapiro H."/>
            <person name="Aerts A."/>
            <person name="Otillar R.P."/>
            <person name="Terry A.Y."/>
            <person name="Boore J.L."/>
            <person name="Grigoriev I.V."/>
            <person name="Lindberg D.R."/>
            <person name="Seaver E.C."/>
            <person name="Weisblat D.A."/>
            <person name="Putnam N.H."/>
            <person name="Rokhsar D.S."/>
        </authorList>
    </citation>
    <scope>NUCLEOTIDE SEQUENCE</scope>
    <source>
        <strain evidence="14 16">I ESC-2004</strain>
    </source>
</reference>
<keyword evidence="7" id="KW-0735">Signal-anchor</keyword>
<keyword evidence="5 12" id="KW-0808">Transferase</keyword>
<dbReference type="EC" id="2.4.1.-" evidence="12"/>
<keyword evidence="8" id="KW-1133">Transmembrane helix</keyword>
<reference evidence="15" key="3">
    <citation type="submission" date="2015-06" db="UniProtKB">
        <authorList>
            <consortium name="EnsemblMetazoa"/>
        </authorList>
    </citation>
    <scope>IDENTIFICATION</scope>
</reference>
<sequence length="255" mass="30214">MKFWKSFNASILYTKNADITYSADAFQCKIDPEYKKKSPFDFNYIRNKTGGVLWIASNCRDTSGREYYIEEMQKSIHIDVYGKCGRRRVCGKYWDLRIKCLKRFIGTYKFYLAFENSFCTDYYTEKLTRLIGVDTIPVVMGLVNYSSILTPGTFIDVRDFSSVKALTEHLHYLANNDTAYHEIIERKRSTRCKMTYPRNYFCQLCHFLHENKNRIQTIPDPRGFWGSKHQCKSRHSFFKGIANDLIKRQKKKVKF</sequence>
<comment type="subcellular location">
    <subcellularLocation>
        <location evidence="1">Golgi apparatus membrane</location>
        <topology evidence="1">Single-pass type II membrane protein</topology>
    </subcellularLocation>
    <subcellularLocation>
        <location evidence="12">Golgi apparatus</location>
        <location evidence="12">Golgi stack membrane</location>
        <topology evidence="12">Single-pass type II membrane protein</topology>
    </subcellularLocation>
</comment>
<evidence type="ECO:0000256" key="4">
    <source>
        <dbReference type="ARBA" id="ARBA00022676"/>
    </source>
</evidence>
<dbReference type="Pfam" id="PF00852">
    <property type="entry name" value="Glyco_transf_10"/>
    <property type="match status" value="1"/>
</dbReference>
<dbReference type="EMBL" id="KB295343">
    <property type="protein sequence ID" value="ELU13263.1"/>
    <property type="molecule type" value="Genomic_DNA"/>
</dbReference>
<keyword evidence="16" id="KW-1185">Reference proteome</keyword>
<evidence type="ECO:0000313" key="14">
    <source>
        <dbReference type="EMBL" id="ELU13263.1"/>
    </source>
</evidence>
<proteinExistence type="inferred from homology"/>
<dbReference type="InterPro" id="IPR038577">
    <property type="entry name" value="GT10-like_C_sf"/>
</dbReference>